<feature type="transmembrane region" description="Helical" evidence="1">
    <location>
        <begin position="136"/>
        <end position="158"/>
    </location>
</feature>
<evidence type="ECO:0000313" key="2">
    <source>
        <dbReference type="EMBL" id="MBS8121475.1"/>
    </source>
</evidence>
<accession>A0ABS5QJN0</accession>
<feature type="transmembrane region" description="Helical" evidence="1">
    <location>
        <begin position="232"/>
        <end position="256"/>
    </location>
</feature>
<feature type="transmembrane region" description="Helical" evidence="1">
    <location>
        <begin position="187"/>
        <end position="212"/>
    </location>
</feature>
<keyword evidence="1" id="KW-0472">Membrane</keyword>
<feature type="transmembrane region" description="Helical" evidence="1">
    <location>
        <begin position="65"/>
        <end position="88"/>
    </location>
</feature>
<name>A0ABS5QJN0_9BACT</name>
<evidence type="ECO:0000256" key="1">
    <source>
        <dbReference type="SAM" id="Phobius"/>
    </source>
</evidence>
<keyword evidence="1" id="KW-0812">Transmembrane</keyword>
<organism evidence="2 3">
    <name type="scientific">Candidatus Vampirococcus lugosii</name>
    <dbReference type="NCBI Taxonomy" id="2789015"/>
    <lineage>
        <taxon>Bacteria</taxon>
        <taxon>Candidatus Absconditibacteriota</taxon>
        <taxon>Vampirococcus</taxon>
    </lineage>
</organism>
<comment type="caution">
    <text evidence="2">The sequence shown here is derived from an EMBL/GenBank/DDBJ whole genome shotgun (WGS) entry which is preliminary data.</text>
</comment>
<keyword evidence="3" id="KW-1185">Reference proteome</keyword>
<proteinExistence type="predicted"/>
<dbReference type="EMBL" id="JAEDAM010000001">
    <property type="protein sequence ID" value="MBS8121475.1"/>
    <property type="molecule type" value="Genomic_DNA"/>
</dbReference>
<gene>
    <name evidence="2" type="ORF">VAMP_2n688</name>
</gene>
<protein>
    <submittedName>
        <fullName evidence="2">Cytochrome c biogenesis protein CcdA</fullName>
    </submittedName>
</protein>
<evidence type="ECO:0000313" key="3">
    <source>
        <dbReference type="Proteomes" id="UP000680365"/>
    </source>
</evidence>
<feature type="transmembrane region" description="Helical" evidence="1">
    <location>
        <begin position="100"/>
        <end position="124"/>
    </location>
</feature>
<dbReference type="Proteomes" id="UP000680365">
    <property type="component" value="Unassembled WGS sequence"/>
</dbReference>
<reference evidence="2 3" key="1">
    <citation type="journal article" date="2021" name="Nat. Commun.">
        <title>Reductive evolution and unique predatory mode in the CPR bacterium Vampirococcus lugosii.</title>
        <authorList>
            <person name="Moreira D."/>
            <person name="Zivanovic Y."/>
            <person name="Lopez-Archilla A.I."/>
            <person name="Iniesto M."/>
            <person name="Lopez-Garcia P."/>
        </authorList>
    </citation>
    <scope>NUCLEOTIDE SEQUENCE [LARGE SCALE GENOMIC DNA]</scope>
    <source>
        <strain evidence="2">Chiprana</strain>
    </source>
</reference>
<sequence>MKKLILIFLSLSLFLLGFSFGEIIDIQGQENNESTSKIKVIKNTEKTFEAPFVGEINFDSFSLPLLTIIAGLLDGFNPCALFILLFLLSILLTSGDRKKLIILGSTFIIASGIAYFIILYMLLFSIQTVPAHYKSYFQLGVGVLGIMFGLISIYNAFFVKKGCSVMNKTKRDYFFTKIKNVIDKKSILLSMIGIAIIAFLVNFMEMFCTVGIPLTYTTILASQNFDWYISMFYLILYVFFFLLDHFVIFTIAIFTYNIIGVSNKYTKWINLFGGILMLLLGIIIILNPKLLML</sequence>
<dbReference type="RefSeq" id="WP_213348025.1">
    <property type="nucleotide sequence ID" value="NZ_JAEDAM010000001.1"/>
</dbReference>
<keyword evidence="1" id="KW-1133">Transmembrane helix</keyword>
<feature type="transmembrane region" description="Helical" evidence="1">
    <location>
        <begin position="268"/>
        <end position="286"/>
    </location>
</feature>